<sequence>MAQGSETVRIGTRGSPLALAQAHEVRDRLVAAHGMAPEAIEIVVISTKGDRVQDRELKEIGGKGLFTEEIEAQLLSGDIDLAVHSSKDMPTKLPEGLALTAFLEREDPRDAFIGKAAPTLDALPRGAIVGTSSLRRQALVRRARPDVEVVGFRGNVQTRLKKLEDGVAHATLLANAGLRRLGMADVITDLIAMDVFPPAPGQGAICIEGRTGDTRTDALVAPLKHIATETALTCERAFLAALDGSCRTPIAGHARIDGDTIDFFGTILTPDGTVSHDIASSGPAGDPETLGRTAGDELRARAGAGFFESWT</sequence>
<comment type="subunit">
    <text evidence="4 8">Monomer.</text>
</comment>
<evidence type="ECO:0000256" key="5">
    <source>
        <dbReference type="ARBA" id="ARBA00022679"/>
    </source>
</evidence>
<evidence type="ECO:0000256" key="3">
    <source>
        <dbReference type="ARBA" id="ARBA00005638"/>
    </source>
</evidence>
<dbReference type="GO" id="GO:0005737">
    <property type="term" value="C:cytoplasm"/>
    <property type="evidence" value="ECO:0007669"/>
    <property type="project" value="UniProtKB-UniRule"/>
</dbReference>
<dbReference type="Pfam" id="PF01379">
    <property type="entry name" value="Porphobil_deam"/>
    <property type="match status" value="1"/>
</dbReference>
<organism evidence="11 12">
    <name type="scientific">Oceaniradius stylonematis</name>
    <dbReference type="NCBI Taxonomy" id="2184161"/>
    <lineage>
        <taxon>Bacteria</taxon>
        <taxon>Pseudomonadati</taxon>
        <taxon>Pseudomonadota</taxon>
        <taxon>Alphaproteobacteria</taxon>
        <taxon>Hyphomicrobiales</taxon>
        <taxon>Ahrensiaceae</taxon>
        <taxon>Oceaniradius</taxon>
    </lineage>
</organism>
<keyword evidence="12" id="KW-1185">Reference proteome</keyword>
<dbReference type="InterPro" id="IPR036803">
    <property type="entry name" value="Porphobilinogen_deaminase_C_sf"/>
</dbReference>
<comment type="caution">
    <text evidence="11">The sequence shown here is derived from an EMBL/GenBank/DDBJ whole genome shotgun (WGS) entry which is preliminary data.</text>
</comment>
<evidence type="ECO:0000313" key="11">
    <source>
        <dbReference type="EMBL" id="RKF07461.1"/>
    </source>
</evidence>
<evidence type="ECO:0000256" key="7">
    <source>
        <dbReference type="ARBA" id="ARBA00048169"/>
    </source>
</evidence>
<dbReference type="GO" id="GO:0004418">
    <property type="term" value="F:hydroxymethylbilane synthase activity"/>
    <property type="evidence" value="ECO:0007669"/>
    <property type="project" value="UniProtKB-UniRule"/>
</dbReference>
<feature type="modified residue" description="S-(dipyrrolylmethanemethyl)cysteine" evidence="8">
    <location>
        <position position="246"/>
    </location>
</feature>
<accession>A0A3A8AP42</accession>
<dbReference type="EC" id="2.5.1.61" evidence="8"/>
<evidence type="ECO:0000313" key="12">
    <source>
        <dbReference type="Proteomes" id="UP000246132"/>
    </source>
</evidence>
<dbReference type="OrthoDB" id="9810298at2"/>
<gene>
    <name evidence="8" type="primary">hemC</name>
    <name evidence="11" type="ORF">DEM25_006575</name>
</gene>
<comment type="cofactor">
    <cofactor evidence="8">
        <name>dipyrromethane</name>
        <dbReference type="ChEBI" id="CHEBI:60342"/>
    </cofactor>
    <text evidence="8">Binds 1 dipyrromethane group covalently.</text>
</comment>
<reference evidence="11 12" key="1">
    <citation type="journal article" date="2018" name="Int. J. Syst. Bacteriol.">
        <title>Oceaniradius stylonemae gen. nov., sp. nov., isolated from a red alga, Stylonema cornu-cervi.</title>
        <authorList>
            <person name="Jeong S."/>
        </authorList>
    </citation>
    <scope>NUCLEOTIDE SEQUENCE [LARGE SCALE GENOMIC DNA]</scope>
    <source>
        <strain evidence="11 12">StC1</strain>
    </source>
</reference>
<dbReference type="GO" id="GO:0006782">
    <property type="term" value="P:protoporphyrinogen IX biosynthetic process"/>
    <property type="evidence" value="ECO:0007669"/>
    <property type="project" value="UniProtKB-UniRule"/>
</dbReference>
<keyword evidence="6 8" id="KW-0627">Porphyrin biosynthesis</keyword>
<dbReference type="AlphaFoldDB" id="A0A3A8AP42"/>
<dbReference type="SUPFAM" id="SSF53850">
    <property type="entry name" value="Periplasmic binding protein-like II"/>
    <property type="match status" value="1"/>
</dbReference>
<dbReference type="InterPro" id="IPR022419">
    <property type="entry name" value="Porphobilin_deaminase_cofac_BS"/>
</dbReference>
<evidence type="ECO:0000259" key="9">
    <source>
        <dbReference type="Pfam" id="PF01379"/>
    </source>
</evidence>
<dbReference type="FunFam" id="3.40.190.10:FF:000005">
    <property type="entry name" value="Porphobilinogen deaminase"/>
    <property type="match status" value="1"/>
</dbReference>
<dbReference type="Gene3D" id="3.30.160.40">
    <property type="entry name" value="Porphobilinogen deaminase, C-terminal domain"/>
    <property type="match status" value="1"/>
</dbReference>
<comment type="similarity">
    <text evidence="3 8">Belongs to the HMBS family.</text>
</comment>
<evidence type="ECO:0000259" key="10">
    <source>
        <dbReference type="Pfam" id="PF03900"/>
    </source>
</evidence>
<dbReference type="PROSITE" id="PS00533">
    <property type="entry name" value="PORPHOBILINOGEN_DEAM"/>
    <property type="match status" value="1"/>
</dbReference>
<dbReference type="Gene3D" id="3.40.190.10">
    <property type="entry name" value="Periplasmic binding protein-like II"/>
    <property type="match status" value="2"/>
</dbReference>
<proteinExistence type="inferred from homology"/>
<keyword evidence="5 8" id="KW-0808">Transferase</keyword>
<evidence type="ECO:0000256" key="1">
    <source>
        <dbReference type="ARBA" id="ARBA00002869"/>
    </source>
</evidence>
<dbReference type="PANTHER" id="PTHR11557:SF0">
    <property type="entry name" value="PORPHOBILINOGEN DEAMINASE"/>
    <property type="match status" value="1"/>
</dbReference>
<dbReference type="InterPro" id="IPR022417">
    <property type="entry name" value="Porphobilin_deaminase_N"/>
</dbReference>
<feature type="domain" description="Porphobilinogen deaminase C-terminal" evidence="10">
    <location>
        <begin position="232"/>
        <end position="299"/>
    </location>
</feature>
<dbReference type="NCBIfam" id="TIGR00212">
    <property type="entry name" value="hemC"/>
    <property type="match status" value="1"/>
</dbReference>
<evidence type="ECO:0000256" key="8">
    <source>
        <dbReference type="HAMAP-Rule" id="MF_00260"/>
    </source>
</evidence>
<comment type="miscellaneous">
    <text evidence="8">The porphobilinogen subunits are added to the dipyrromethane group.</text>
</comment>
<dbReference type="Pfam" id="PF03900">
    <property type="entry name" value="Porphobil_deamC"/>
    <property type="match status" value="1"/>
</dbReference>
<dbReference type="EMBL" id="QFWV02000004">
    <property type="protein sequence ID" value="RKF07461.1"/>
    <property type="molecule type" value="Genomic_DNA"/>
</dbReference>
<evidence type="ECO:0000256" key="4">
    <source>
        <dbReference type="ARBA" id="ARBA00011245"/>
    </source>
</evidence>
<dbReference type="InterPro" id="IPR000860">
    <property type="entry name" value="HemC"/>
</dbReference>
<name>A0A3A8AP42_9HYPH</name>
<protein>
    <recommendedName>
        <fullName evidence="8">Porphobilinogen deaminase</fullName>
        <shortName evidence="8">PBG</shortName>
        <ecNumber evidence="8">2.5.1.61</ecNumber>
    </recommendedName>
    <alternativeName>
        <fullName evidence="8">Hydroxymethylbilane synthase</fullName>
        <shortName evidence="8">HMBS</shortName>
    </alternativeName>
    <alternativeName>
        <fullName evidence="8">Pre-uroporphyrinogen synthase</fullName>
    </alternativeName>
</protein>
<evidence type="ECO:0000256" key="2">
    <source>
        <dbReference type="ARBA" id="ARBA00004735"/>
    </source>
</evidence>
<dbReference type="SUPFAM" id="SSF54782">
    <property type="entry name" value="Porphobilinogen deaminase (hydroxymethylbilane synthase), C-terminal domain"/>
    <property type="match status" value="1"/>
</dbReference>
<dbReference type="UniPathway" id="UPA00251">
    <property type="reaction ID" value="UER00319"/>
</dbReference>
<comment type="function">
    <text evidence="1 8">Tetrapolymerization of the monopyrrole PBG into the hydroxymethylbilane pre-uroporphyrinogen in several discrete steps.</text>
</comment>
<dbReference type="PRINTS" id="PR00151">
    <property type="entry name" value="PORPHBDMNASE"/>
</dbReference>
<dbReference type="PANTHER" id="PTHR11557">
    <property type="entry name" value="PORPHOBILINOGEN DEAMINASE"/>
    <property type="match status" value="1"/>
</dbReference>
<dbReference type="HAMAP" id="MF_00260">
    <property type="entry name" value="Porphobil_deam"/>
    <property type="match status" value="1"/>
</dbReference>
<feature type="domain" description="Porphobilinogen deaminase N-terminal" evidence="9">
    <location>
        <begin position="8"/>
        <end position="216"/>
    </location>
</feature>
<dbReference type="FunFam" id="3.40.190.10:FF:000004">
    <property type="entry name" value="Porphobilinogen deaminase"/>
    <property type="match status" value="1"/>
</dbReference>
<dbReference type="InterPro" id="IPR022418">
    <property type="entry name" value="Porphobilinogen_deaminase_C"/>
</dbReference>
<dbReference type="Proteomes" id="UP000246132">
    <property type="component" value="Unassembled WGS sequence"/>
</dbReference>
<dbReference type="PIRSF" id="PIRSF001438">
    <property type="entry name" value="4pyrrol_synth_OHMeBilane_synth"/>
    <property type="match status" value="1"/>
</dbReference>
<dbReference type="RefSeq" id="WP_109765739.1">
    <property type="nucleotide sequence ID" value="NZ_QFWV02000004.1"/>
</dbReference>
<comment type="pathway">
    <text evidence="2">Porphyrin-containing compound metabolism; protoporphyrin-IX biosynthesis; coproporphyrinogen-III from 5-aminolevulinate: step 2/4.</text>
</comment>
<evidence type="ECO:0000256" key="6">
    <source>
        <dbReference type="ARBA" id="ARBA00023244"/>
    </source>
</evidence>
<comment type="catalytic activity">
    <reaction evidence="7 8">
        <text>4 porphobilinogen + H2O = hydroxymethylbilane + 4 NH4(+)</text>
        <dbReference type="Rhea" id="RHEA:13185"/>
        <dbReference type="ChEBI" id="CHEBI:15377"/>
        <dbReference type="ChEBI" id="CHEBI:28938"/>
        <dbReference type="ChEBI" id="CHEBI:57845"/>
        <dbReference type="ChEBI" id="CHEBI:58126"/>
        <dbReference type="EC" id="2.5.1.61"/>
    </reaction>
</comment>